<comment type="caution">
    <text evidence="5">The sequence shown here is derived from an EMBL/GenBank/DDBJ whole genome shotgun (WGS) entry which is preliminary data.</text>
</comment>
<protein>
    <recommendedName>
        <fullName evidence="4">Glycoside hydrolase family 57 N-terminal domain-containing protein</fullName>
    </recommendedName>
</protein>
<dbReference type="EMBL" id="LJUI01000045">
    <property type="protein sequence ID" value="KPK69170.1"/>
    <property type="molecule type" value="Genomic_DNA"/>
</dbReference>
<gene>
    <name evidence="5" type="ORF">AMJ82_06245</name>
</gene>
<dbReference type="SUPFAM" id="SSF88713">
    <property type="entry name" value="Glycoside hydrolase/deacetylase"/>
    <property type="match status" value="1"/>
</dbReference>
<dbReference type="PANTHER" id="PTHR36306:SF1">
    <property type="entry name" value="ALPHA-AMYLASE-RELATED"/>
    <property type="match status" value="1"/>
</dbReference>
<dbReference type="Gene3D" id="3.20.110.10">
    <property type="entry name" value="Glycoside hydrolase 38, N terminal domain"/>
    <property type="match status" value="2"/>
</dbReference>
<dbReference type="GO" id="GO:0003824">
    <property type="term" value="F:catalytic activity"/>
    <property type="evidence" value="ECO:0007669"/>
    <property type="project" value="InterPro"/>
</dbReference>
<dbReference type="GO" id="GO:0005975">
    <property type="term" value="P:carbohydrate metabolic process"/>
    <property type="evidence" value="ECO:0007669"/>
    <property type="project" value="InterPro"/>
</dbReference>
<accession>A0A0S8G9H6</accession>
<name>A0A0S8G9H6_UNCT6</name>
<dbReference type="PANTHER" id="PTHR36306">
    <property type="entry name" value="ALPHA-AMYLASE-RELATED-RELATED"/>
    <property type="match status" value="1"/>
</dbReference>
<dbReference type="AlphaFoldDB" id="A0A0S8G9H6"/>
<evidence type="ECO:0000259" key="4">
    <source>
        <dbReference type="Pfam" id="PF03065"/>
    </source>
</evidence>
<sequence>MPPLSIAFLWHMHQPYYKDPDTGDYVLPWVRCHATKGYTDMAAVLAEFPDIHQTFNLVPSLLLQLEEYGAGAHDRFLELSAKPAGELTRDEIAFITDNFFMCNWETMIAPNKRYRELHGRRERAAGANSFGEQDVRDLQIWWNLVWFGHALRQDPAIAALFDKGWFDEDDKQLVLDRQAQAVRDIVPLYRDLAAKGQIEISTSPFYHPILPLLCDIELARMALPNMQLPRTRFKYPEDARMQLNRAVEYHTRLFGSPPRGLWPPEGSVSQEVAALAADAGLVWMATDQDILFRSQREEIDGTDLYAAHRLETPHGPISIIFRDRQLSDLIGFSYARNEPRAAADDLVGRLHQISKKAASGAQPAIVGIILDGENPWEYYSDGGRDFLRFLYEAISRDPELRAVTMSEYLSEDPRQRVVKNLFAGSWIAHSFDTWIGEPEENAAWEALAGARLKLAARIDADGLASDVLDRAMDEIYIAEASDWFWWYGKDHFSYSEATFDILFRARLAEVYRLIGVDAPPHLKVPITKKGVARPQREPTSLIHPKLEGVDTSYYEWNLAGLYVVPAREGTMHRSGGIVRRIYYGFDLMNLYLRIDANQDLALLREEGIGFAVYVLGKAEIRLQVSLSSPTIRLLELTPEGVPGTERQVGKLGAHEIVEFYVHWTDLMLEAGDEVKVIVTAEKEFLELERWPRNGYIRFQVPGPDFEITHWRA</sequence>
<dbReference type="InterPro" id="IPR004300">
    <property type="entry name" value="Glyco_hydro_57_N"/>
</dbReference>
<dbReference type="InterPro" id="IPR011330">
    <property type="entry name" value="Glyco_hydro/deAcase_b/a-brl"/>
</dbReference>
<dbReference type="InterPro" id="IPR027291">
    <property type="entry name" value="Glyco_hydro_38_N_sf"/>
</dbReference>
<proteinExistence type="inferred from homology"/>
<keyword evidence="2 3" id="KW-0119">Carbohydrate metabolism</keyword>
<reference evidence="5 6" key="1">
    <citation type="journal article" date="2015" name="Microbiome">
        <title>Genomic resolution of linkages in carbon, nitrogen, and sulfur cycling among widespread estuary sediment bacteria.</title>
        <authorList>
            <person name="Baker B.J."/>
            <person name="Lazar C.S."/>
            <person name="Teske A.P."/>
            <person name="Dick G.J."/>
        </authorList>
    </citation>
    <scope>NUCLEOTIDE SEQUENCE [LARGE SCALE GENOMIC DNA]</scope>
    <source>
        <strain evidence="5">SM23_40</strain>
    </source>
</reference>
<feature type="domain" description="Glycoside hydrolase family 57 N-terminal" evidence="4">
    <location>
        <begin position="7"/>
        <end position="416"/>
    </location>
</feature>
<dbReference type="CDD" id="cd10796">
    <property type="entry name" value="GH57N_APU"/>
    <property type="match status" value="1"/>
</dbReference>
<organism evidence="5 6">
    <name type="scientific">candidate division TA06 bacterium SM23_40</name>
    <dbReference type="NCBI Taxonomy" id="1703774"/>
    <lineage>
        <taxon>Bacteria</taxon>
        <taxon>Bacteria division TA06</taxon>
    </lineage>
</organism>
<dbReference type="InterPro" id="IPR052046">
    <property type="entry name" value="GH57_Enzymes"/>
</dbReference>
<dbReference type="Pfam" id="PF03065">
    <property type="entry name" value="Glyco_hydro_57"/>
    <property type="match status" value="1"/>
</dbReference>
<evidence type="ECO:0000313" key="6">
    <source>
        <dbReference type="Proteomes" id="UP000051717"/>
    </source>
</evidence>
<evidence type="ECO:0000313" key="5">
    <source>
        <dbReference type="EMBL" id="KPK69170.1"/>
    </source>
</evidence>
<comment type="similarity">
    <text evidence="1 3">Belongs to the glycosyl hydrolase 57 family.</text>
</comment>
<evidence type="ECO:0000256" key="2">
    <source>
        <dbReference type="ARBA" id="ARBA00023277"/>
    </source>
</evidence>
<evidence type="ECO:0000256" key="3">
    <source>
        <dbReference type="RuleBase" id="RU361196"/>
    </source>
</evidence>
<dbReference type="Proteomes" id="UP000051717">
    <property type="component" value="Unassembled WGS sequence"/>
</dbReference>
<evidence type="ECO:0000256" key="1">
    <source>
        <dbReference type="ARBA" id="ARBA00006821"/>
    </source>
</evidence>